<evidence type="ECO:0000313" key="3">
    <source>
        <dbReference type="Proteomes" id="UP001054945"/>
    </source>
</evidence>
<feature type="region of interest" description="Disordered" evidence="1">
    <location>
        <begin position="45"/>
        <end position="76"/>
    </location>
</feature>
<reference evidence="2 3" key="1">
    <citation type="submission" date="2021-06" db="EMBL/GenBank/DDBJ databases">
        <title>Caerostris extrusa draft genome.</title>
        <authorList>
            <person name="Kono N."/>
            <person name="Arakawa K."/>
        </authorList>
    </citation>
    <scope>NUCLEOTIDE SEQUENCE [LARGE SCALE GENOMIC DNA]</scope>
</reference>
<feature type="compositionally biased region" description="Basic and acidic residues" evidence="1">
    <location>
        <begin position="45"/>
        <end position="56"/>
    </location>
</feature>
<dbReference type="AlphaFoldDB" id="A0AAV4RUQ4"/>
<proteinExistence type="predicted"/>
<gene>
    <name evidence="2" type="ORF">CEXT_261641</name>
</gene>
<protein>
    <recommendedName>
        <fullName evidence="4">Secreted protein</fullName>
    </recommendedName>
</protein>
<evidence type="ECO:0000313" key="2">
    <source>
        <dbReference type="EMBL" id="GIY23847.1"/>
    </source>
</evidence>
<dbReference type="Proteomes" id="UP001054945">
    <property type="component" value="Unassembled WGS sequence"/>
</dbReference>
<sequence length="76" mass="8859">MFKWSAPVTFTVYVLHSLTVSRQVDYEKHPIKGISRHADDWQFDAKREEREKERESSAPYGVGDQTEGQHFFAGRS</sequence>
<organism evidence="2 3">
    <name type="scientific">Caerostris extrusa</name>
    <name type="common">Bark spider</name>
    <name type="synonym">Caerostris bankana</name>
    <dbReference type="NCBI Taxonomy" id="172846"/>
    <lineage>
        <taxon>Eukaryota</taxon>
        <taxon>Metazoa</taxon>
        <taxon>Ecdysozoa</taxon>
        <taxon>Arthropoda</taxon>
        <taxon>Chelicerata</taxon>
        <taxon>Arachnida</taxon>
        <taxon>Araneae</taxon>
        <taxon>Araneomorphae</taxon>
        <taxon>Entelegynae</taxon>
        <taxon>Araneoidea</taxon>
        <taxon>Araneidae</taxon>
        <taxon>Caerostris</taxon>
    </lineage>
</organism>
<keyword evidence="3" id="KW-1185">Reference proteome</keyword>
<comment type="caution">
    <text evidence="2">The sequence shown here is derived from an EMBL/GenBank/DDBJ whole genome shotgun (WGS) entry which is preliminary data.</text>
</comment>
<name>A0AAV4RUQ4_CAEEX</name>
<dbReference type="EMBL" id="BPLR01008323">
    <property type="protein sequence ID" value="GIY23847.1"/>
    <property type="molecule type" value="Genomic_DNA"/>
</dbReference>
<evidence type="ECO:0008006" key="4">
    <source>
        <dbReference type="Google" id="ProtNLM"/>
    </source>
</evidence>
<evidence type="ECO:0000256" key="1">
    <source>
        <dbReference type="SAM" id="MobiDB-lite"/>
    </source>
</evidence>
<accession>A0AAV4RUQ4</accession>